<comment type="caution">
    <text evidence="4">The sequence shown here is derived from an EMBL/GenBank/DDBJ whole genome shotgun (WGS) entry which is preliminary data.</text>
</comment>
<feature type="domain" description="PB1-like" evidence="3">
    <location>
        <begin position="9"/>
        <end position="74"/>
    </location>
</feature>
<name>A0A699H463_TANCI</name>
<reference evidence="4" key="1">
    <citation type="journal article" date="2019" name="Sci. Rep.">
        <title>Draft genome of Tanacetum cinerariifolium, the natural source of mosquito coil.</title>
        <authorList>
            <person name="Yamashiro T."/>
            <person name="Shiraishi A."/>
            <person name="Satake H."/>
            <person name="Nakayama K."/>
        </authorList>
    </citation>
    <scope>NUCLEOTIDE SEQUENCE</scope>
</reference>
<evidence type="ECO:0000256" key="1">
    <source>
        <dbReference type="SAM" id="MobiDB-lite"/>
    </source>
</evidence>
<feature type="signal peptide" evidence="2">
    <location>
        <begin position="1"/>
        <end position="16"/>
    </location>
</feature>
<dbReference type="Pfam" id="PF26130">
    <property type="entry name" value="PB1-like"/>
    <property type="match status" value="1"/>
</dbReference>
<dbReference type="InterPro" id="IPR058594">
    <property type="entry name" value="PB1-like_dom_pln"/>
</dbReference>
<organism evidence="4">
    <name type="scientific">Tanacetum cinerariifolium</name>
    <name type="common">Dalmatian daisy</name>
    <name type="synonym">Chrysanthemum cinerariifolium</name>
    <dbReference type="NCBI Taxonomy" id="118510"/>
    <lineage>
        <taxon>Eukaryota</taxon>
        <taxon>Viridiplantae</taxon>
        <taxon>Streptophyta</taxon>
        <taxon>Embryophyta</taxon>
        <taxon>Tracheophyta</taxon>
        <taxon>Spermatophyta</taxon>
        <taxon>Magnoliopsida</taxon>
        <taxon>eudicotyledons</taxon>
        <taxon>Gunneridae</taxon>
        <taxon>Pentapetalae</taxon>
        <taxon>asterids</taxon>
        <taxon>campanulids</taxon>
        <taxon>Asterales</taxon>
        <taxon>Asteraceae</taxon>
        <taxon>Asteroideae</taxon>
        <taxon>Anthemideae</taxon>
        <taxon>Anthemidinae</taxon>
        <taxon>Tanacetum</taxon>
    </lineage>
</organism>
<dbReference type="AlphaFoldDB" id="A0A699H463"/>
<dbReference type="EMBL" id="BKCJ010068116">
    <property type="protein sequence ID" value="GEW66140.1"/>
    <property type="molecule type" value="Genomic_DNA"/>
</dbReference>
<protein>
    <recommendedName>
        <fullName evidence="3">PB1-like domain-containing protein</fullName>
    </recommendedName>
</protein>
<accession>A0A699H463</accession>
<keyword evidence="2" id="KW-0732">Signal</keyword>
<feature type="chain" id="PRO_5025339281" description="PB1-like domain-containing protein" evidence="2">
    <location>
        <begin position="17"/>
        <end position="285"/>
    </location>
</feature>
<feature type="region of interest" description="Disordered" evidence="1">
    <location>
        <begin position="184"/>
        <end position="212"/>
    </location>
</feature>
<evidence type="ECO:0000259" key="3">
    <source>
        <dbReference type="Pfam" id="PF26130"/>
    </source>
</evidence>
<evidence type="ECO:0000256" key="2">
    <source>
        <dbReference type="SAM" id="SignalP"/>
    </source>
</evidence>
<sequence length="285" mass="31986">MLMVTLLFFDCIDIDAFSVHEVNEMVKKIGFSGRNIMYYSFLKPLYTLGNDDDVRIMSEYIRLGYKMIEVYIEHDKTTVFTYIEAAYKTPSKKCVIIEYPECNNAPQTKLKPRIAVLGNCAKKLLLGWKENDVNEICESSTRNEDDNAPVDATNTPTTKADCVGKGKGIALDDDQADVLEDVDWNKAAEDENRDVDGNDSDSDGYSSECDGLVDEENELVDGEVGMDGFDRANANTMRNEGTTEFNAYEDFDIGIKVVDNDEFESASDEEGIVIRSFATYINTQN</sequence>
<gene>
    <name evidence="4" type="ORF">Tci_238116</name>
</gene>
<evidence type="ECO:0000313" key="4">
    <source>
        <dbReference type="EMBL" id="GEW66140.1"/>
    </source>
</evidence>
<feature type="compositionally biased region" description="Basic and acidic residues" evidence="1">
    <location>
        <begin position="184"/>
        <end position="196"/>
    </location>
</feature>
<proteinExistence type="predicted"/>
<feature type="region of interest" description="Disordered" evidence="1">
    <location>
        <begin position="139"/>
        <end position="166"/>
    </location>
</feature>